<evidence type="ECO:0000256" key="10">
    <source>
        <dbReference type="ARBA" id="ARBA00047785"/>
    </source>
</evidence>
<evidence type="ECO:0000256" key="4">
    <source>
        <dbReference type="ARBA" id="ARBA00023098"/>
    </source>
</evidence>
<evidence type="ECO:0000256" key="2">
    <source>
        <dbReference type="ARBA" id="ARBA00022516"/>
    </source>
</evidence>
<keyword evidence="5" id="KW-0012">Acyltransferase</keyword>
<dbReference type="Pfam" id="PF13444">
    <property type="entry name" value="Acetyltransf_5"/>
    <property type="match status" value="1"/>
</dbReference>
<comment type="caution">
    <text evidence="11">The sequence shown here is derived from an EMBL/GenBank/DDBJ whole genome shotgun (WGS) entry which is preliminary data.</text>
</comment>
<protein>
    <recommendedName>
        <fullName evidence="8">L-ornithine N(alpha)-acyltransferase</fullName>
        <ecNumber evidence="7">2.3.2.30</ecNumber>
    </recommendedName>
</protein>
<evidence type="ECO:0000256" key="5">
    <source>
        <dbReference type="ARBA" id="ARBA00023315"/>
    </source>
</evidence>
<dbReference type="SUPFAM" id="SSF55729">
    <property type="entry name" value="Acyl-CoA N-acyltransferases (Nat)"/>
    <property type="match status" value="1"/>
</dbReference>
<dbReference type="PANTHER" id="PTHR37323">
    <property type="entry name" value="GCN5-RELATED N-ACETYLTRANSFERASE"/>
    <property type="match status" value="1"/>
</dbReference>
<comment type="function">
    <text evidence="9">Catalyzes the first step in the biosynthesis of ornithine lipids, which are phosphorus-free membrane lipids. Catalyzes the 3-hydroxyacyl-acyl carrier protein-dependent acylation of ornithine to form lyso-ornithine lipid (LOL).</text>
</comment>
<gene>
    <name evidence="11" type="ORF">IOD40_14515</name>
</gene>
<evidence type="ECO:0000256" key="9">
    <source>
        <dbReference type="ARBA" id="ARBA00045724"/>
    </source>
</evidence>
<comment type="catalytic activity">
    <reaction evidence="10">
        <text>a (3R)-hydroxyacyl-[ACP] + L-ornithine = a lyso-ornithine lipid + holo-[ACP] + H(+)</text>
        <dbReference type="Rhea" id="RHEA:20633"/>
        <dbReference type="Rhea" id="RHEA-COMP:9685"/>
        <dbReference type="Rhea" id="RHEA-COMP:9945"/>
        <dbReference type="ChEBI" id="CHEBI:15378"/>
        <dbReference type="ChEBI" id="CHEBI:46911"/>
        <dbReference type="ChEBI" id="CHEBI:64479"/>
        <dbReference type="ChEBI" id="CHEBI:78827"/>
        <dbReference type="ChEBI" id="CHEBI:138482"/>
        <dbReference type="EC" id="2.3.2.30"/>
    </reaction>
    <physiologicalReaction direction="left-to-right" evidence="10">
        <dbReference type="Rhea" id="RHEA:20634"/>
    </physiologicalReaction>
</comment>
<dbReference type="Proteomes" id="UP000601789">
    <property type="component" value="Unassembled WGS sequence"/>
</dbReference>
<evidence type="ECO:0000313" key="12">
    <source>
        <dbReference type="Proteomes" id="UP000601789"/>
    </source>
</evidence>
<keyword evidence="2" id="KW-0444">Lipid biosynthesis</keyword>
<evidence type="ECO:0000256" key="7">
    <source>
        <dbReference type="ARBA" id="ARBA00039058"/>
    </source>
</evidence>
<evidence type="ECO:0000256" key="3">
    <source>
        <dbReference type="ARBA" id="ARBA00022679"/>
    </source>
</evidence>
<organism evidence="11 12">
    <name type="scientific">Aquamicrobium zhengzhouense</name>
    <dbReference type="NCBI Taxonomy" id="2781738"/>
    <lineage>
        <taxon>Bacteria</taxon>
        <taxon>Pseudomonadati</taxon>
        <taxon>Pseudomonadota</taxon>
        <taxon>Alphaproteobacteria</taxon>
        <taxon>Hyphomicrobiales</taxon>
        <taxon>Phyllobacteriaceae</taxon>
        <taxon>Aquamicrobium</taxon>
    </lineage>
</organism>
<proteinExistence type="inferred from homology"/>
<comment type="pathway">
    <text evidence="1">Lipid metabolism.</text>
</comment>
<accession>A0ABS0SHE6</accession>
<name>A0ABS0SHE6_9HYPH</name>
<evidence type="ECO:0000256" key="8">
    <source>
        <dbReference type="ARBA" id="ARBA00039866"/>
    </source>
</evidence>
<keyword evidence="3" id="KW-0808">Transferase</keyword>
<keyword evidence="12" id="KW-1185">Reference proteome</keyword>
<dbReference type="Gene3D" id="3.40.630.30">
    <property type="match status" value="1"/>
</dbReference>
<dbReference type="InterPro" id="IPR016181">
    <property type="entry name" value="Acyl_CoA_acyltransferase"/>
</dbReference>
<evidence type="ECO:0000256" key="1">
    <source>
        <dbReference type="ARBA" id="ARBA00005189"/>
    </source>
</evidence>
<dbReference type="PANTHER" id="PTHR37323:SF1">
    <property type="entry name" value="L-ORNITHINE N(ALPHA)-ACYLTRANSFERASE"/>
    <property type="match status" value="1"/>
</dbReference>
<comment type="similarity">
    <text evidence="6">Belongs to the acetyltransferase family. OlsB subfamily.</text>
</comment>
<reference evidence="11 12" key="1">
    <citation type="submission" date="2020-10" db="EMBL/GenBank/DDBJ databases">
        <title>Aquamicrobium zhengzhouensis sp. nov., a exopolysaccharide producing bacterium isolated from farmland soil.</title>
        <authorList>
            <person name="Wang X."/>
        </authorList>
    </citation>
    <scope>NUCLEOTIDE SEQUENCE [LARGE SCALE GENOMIC DNA]</scope>
    <source>
        <strain evidence="12">cd-1</strain>
    </source>
</reference>
<dbReference type="EC" id="2.3.2.30" evidence="7"/>
<evidence type="ECO:0000256" key="6">
    <source>
        <dbReference type="ARBA" id="ARBA00038095"/>
    </source>
</evidence>
<dbReference type="RefSeq" id="WP_198477410.1">
    <property type="nucleotide sequence ID" value="NZ_JADGMQ010000011.1"/>
</dbReference>
<dbReference type="EMBL" id="JADGMQ010000011">
    <property type="protein sequence ID" value="MBI1621872.1"/>
    <property type="molecule type" value="Genomic_DNA"/>
</dbReference>
<evidence type="ECO:0000313" key="11">
    <source>
        <dbReference type="EMBL" id="MBI1621872.1"/>
    </source>
</evidence>
<dbReference type="InterPro" id="IPR052351">
    <property type="entry name" value="Ornithine_N-alpha-AT"/>
</dbReference>
<sequence length="293" mass="32425">MQDVMLEASRGQPWIINVRGHELQPGTVLGRIATLEVRLASGRQDIETAQKLRYRVFHEELGAAAGLASAADQLDADRYDDACDHLLVIDRGADGTQEKAVGTYRLLRDDVAVATRGFYSSAEFEIERLVARHRDIKFLELGRSCVLPEYRSRRTIELLWQGIWAYVNHYGIGAMTGCASFPGTVPAAHAQALSFLAQNSRATGPWQVNAVPSRYHEMDLTPAEAVDMRAALQEMPPLIKGYLRLGAKVGDGCVIDREFGTTDVFIVLPVASISPRYINYYGADAERFAPRLS</sequence>
<keyword evidence="4" id="KW-0443">Lipid metabolism</keyword>